<gene>
    <name evidence="1" type="ORF">P43SY_000974</name>
</gene>
<dbReference type="AlphaFoldDB" id="A0AAD5LD79"/>
<protein>
    <submittedName>
        <fullName evidence="1">Uncharacterized protein</fullName>
    </submittedName>
</protein>
<evidence type="ECO:0000313" key="2">
    <source>
        <dbReference type="Proteomes" id="UP001209570"/>
    </source>
</evidence>
<organism evidence="1 2">
    <name type="scientific">Pythium insidiosum</name>
    <name type="common">Pythiosis disease agent</name>
    <dbReference type="NCBI Taxonomy" id="114742"/>
    <lineage>
        <taxon>Eukaryota</taxon>
        <taxon>Sar</taxon>
        <taxon>Stramenopiles</taxon>
        <taxon>Oomycota</taxon>
        <taxon>Peronosporomycetes</taxon>
        <taxon>Pythiales</taxon>
        <taxon>Pythiaceae</taxon>
        <taxon>Pythium</taxon>
    </lineage>
</organism>
<sequence length="317" mass="35099">MSPAVDSMRARRDAVMRQYERLLMQRSRFQLTGVIQSLQPVLHELCGLQELLAKAVPASQAPPKPTTLSQRQHHAKATFGSVMDGIARRLDALSRQIPLFFSDVELARMLQALDEFTSHSDLERFWDLDMTAREKAAADAILLAAQSLARAVQPLGAAVAAAATVTSELQRKRDHFVRTLKEFVSLHEAADSKRREGYESEVQQLMNDFEVALQVPALADVRQLEHDTEAITEAMTSMLEAHMDICLAITTANAHVAPSAPFSAAARRQIDAFVQLAVQIKRGEATLDSAIEDVDGFLQRLGRFEDAAAEVQRTISR</sequence>
<dbReference type="EMBL" id="JAKCXM010000274">
    <property type="protein sequence ID" value="KAJ0396915.1"/>
    <property type="molecule type" value="Genomic_DNA"/>
</dbReference>
<accession>A0AAD5LD79</accession>
<dbReference type="Proteomes" id="UP001209570">
    <property type="component" value="Unassembled WGS sequence"/>
</dbReference>
<reference evidence="1" key="1">
    <citation type="submission" date="2021-12" db="EMBL/GenBank/DDBJ databases">
        <title>Prjna785345.</title>
        <authorList>
            <person name="Rujirawat T."/>
            <person name="Krajaejun T."/>
        </authorList>
    </citation>
    <scope>NUCLEOTIDE SEQUENCE</scope>
    <source>
        <strain evidence="1">Pi057C3</strain>
    </source>
</reference>
<proteinExistence type="predicted"/>
<keyword evidence="2" id="KW-1185">Reference proteome</keyword>
<name>A0AAD5LD79_PYTIN</name>
<comment type="caution">
    <text evidence="1">The sequence shown here is derived from an EMBL/GenBank/DDBJ whole genome shotgun (WGS) entry which is preliminary data.</text>
</comment>
<evidence type="ECO:0000313" key="1">
    <source>
        <dbReference type="EMBL" id="KAJ0396915.1"/>
    </source>
</evidence>